<protein>
    <submittedName>
        <fullName evidence="3">CPBP family intramembrane metalloprotease</fullName>
    </submittedName>
</protein>
<name>A0A434A8S7_9FLAO</name>
<comment type="caution">
    <text evidence="3">The sequence shown here is derived from an EMBL/GenBank/DDBJ whole genome shotgun (WGS) entry which is preliminary data.</text>
</comment>
<keyword evidence="3" id="KW-0482">Metalloprotease</keyword>
<dbReference type="InterPro" id="IPR003675">
    <property type="entry name" value="Rce1/LyrA-like_dom"/>
</dbReference>
<dbReference type="GO" id="GO:0008237">
    <property type="term" value="F:metallopeptidase activity"/>
    <property type="evidence" value="ECO:0007669"/>
    <property type="project" value="UniProtKB-KW"/>
</dbReference>
<evidence type="ECO:0000259" key="2">
    <source>
        <dbReference type="Pfam" id="PF02517"/>
    </source>
</evidence>
<feature type="transmembrane region" description="Helical" evidence="1">
    <location>
        <begin position="155"/>
        <end position="174"/>
    </location>
</feature>
<feature type="transmembrane region" description="Helical" evidence="1">
    <location>
        <begin position="122"/>
        <end position="143"/>
    </location>
</feature>
<feature type="transmembrane region" description="Helical" evidence="1">
    <location>
        <begin position="207"/>
        <end position="225"/>
    </location>
</feature>
<dbReference type="PANTHER" id="PTHR39430">
    <property type="entry name" value="MEMBRANE-ASSOCIATED PROTEASE-RELATED"/>
    <property type="match status" value="1"/>
</dbReference>
<feature type="domain" description="CAAX prenyl protease 2/Lysostaphin resistance protein A-like" evidence="2">
    <location>
        <begin position="123"/>
        <end position="215"/>
    </location>
</feature>
<evidence type="ECO:0000313" key="4">
    <source>
        <dbReference type="Proteomes" id="UP000288102"/>
    </source>
</evidence>
<gene>
    <name evidence="3" type="ORF">D0817_09750</name>
</gene>
<evidence type="ECO:0000313" key="3">
    <source>
        <dbReference type="EMBL" id="RUT70746.1"/>
    </source>
</evidence>
<dbReference type="OrthoDB" id="324900at2"/>
<dbReference type="AlphaFoldDB" id="A0A434A8S7"/>
<sequence length="286" mass="31228">METLTAKQKIFNFPVTKIILALIVFMAFIIIGQQIAAKLLGMTALDKDFRNLFKGIFVSALAVTSYILFFTYYEKRAVTELSSKRLAQNLIIGTLTGFVLQALTILVIYISGGFSVVAVNPVSFILIPLTVAFTIAIIEEILVRGIVFRIIEEKLGTYIALSISAVLFGALHMANPNSTLLSGLCITFAGFLLGAAFVYSRNLWFPIALHFAWNFTQSGIFGAITSGNEKTKSLLESKIQGSVLLTGGEFGPEGSIQATVFCLIAAIVLLALSHKENKIIAPYWKR</sequence>
<dbReference type="EMBL" id="QWDM01000005">
    <property type="protein sequence ID" value="RUT70746.1"/>
    <property type="molecule type" value="Genomic_DNA"/>
</dbReference>
<dbReference type="GO" id="GO:0004175">
    <property type="term" value="F:endopeptidase activity"/>
    <property type="evidence" value="ECO:0007669"/>
    <property type="project" value="UniProtKB-ARBA"/>
</dbReference>
<dbReference type="RefSeq" id="WP_127338186.1">
    <property type="nucleotide sequence ID" value="NZ_QWDM01000005.1"/>
</dbReference>
<keyword evidence="3" id="KW-0378">Hydrolase</keyword>
<keyword evidence="1" id="KW-1133">Transmembrane helix</keyword>
<feature type="transmembrane region" description="Helical" evidence="1">
    <location>
        <begin position="18"/>
        <end position="36"/>
    </location>
</feature>
<organism evidence="3 4">
    <name type="scientific">Flavobacterium cupreum</name>
    <dbReference type="NCBI Taxonomy" id="2133766"/>
    <lineage>
        <taxon>Bacteria</taxon>
        <taxon>Pseudomonadati</taxon>
        <taxon>Bacteroidota</taxon>
        <taxon>Flavobacteriia</taxon>
        <taxon>Flavobacteriales</taxon>
        <taxon>Flavobacteriaceae</taxon>
        <taxon>Flavobacterium</taxon>
    </lineage>
</organism>
<proteinExistence type="predicted"/>
<feature type="transmembrane region" description="Helical" evidence="1">
    <location>
        <begin position="56"/>
        <end position="74"/>
    </location>
</feature>
<dbReference type="PANTHER" id="PTHR39430:SF1">
    <property type="entry name" value="PROTEASE"/>
    <property type="match status" value="1"/>
</dbReference>
<keyword evidence="3" id="KW-0645">Protease</keyword>
<feature type="transmembrane region" description="Helical" evidence="1">
    <location>
        <begin position="254"/>
        <end position="272"/>
    </location>
</feature>
<keyword evidence="1" id="KW-0472">Membrane</keyword>
<feature type="transmembrane region" description="Helical" evidence="1">
    <location>
        <begin position="86"/>
        <end position="110"/>
    </location>
</feature>
<keyword evidence="4" id="KW-1185">Reference proteome</keyword>
<dbReference type="Pfam" id="PF02517">
    <property type="entry name" value="Rce1-like"/>
    <property type="match status" value="1"/>
</dbReference>
<dbReference type="GO" id="GO:0006508">
    <property type="term" value="P:proteolysis"/>
    <property type="evidence" value="ECO:0007669"/>
    <property type="project" value="UniProtKB-KW"/>
</dbReference>
<feature type="transmembrane region" description="Helical" evidence="1">
    <location>
        <begin position="180"/>
        <end position="200"/>
    </location>
</feature>
<reference evidence="4" key="1">
    <citation type="journal article" date="2019" name="Syst. Appl. Microbiol.">
        <title>Flavobacterium circumlabens sp. nov. and Flavobacterium cupreum sp. nov., two psychrotrophic species isolated from Antarctic environmental samples.</title>
        <authorList>
            <person name="Kralova S."/>
            <person name="Busse H.-J."/>
            <person name="Svec P."/>
            <person name="Maslanova I."/>
            <person name="Stankova E."/>
            <person name="Bartak M."/>
            <person name="Sedlacek I."/>
        </authorList>
    </citation>
    <scope>NUCLEOTIDE SEQUENCE [LARGE SCALE GENOMIC DNA]</scope>
    <source>
        <strain evidence="4">CCM 8825</strain>
    </source>
</reference>
<dbReference type="Proteomes" id="UP000288102">
    <property type="component" value="Unassembled WGS sequence"/>
</dbReference>
<dbReference type="GO" id="GO:0080120">
    <property type="term" value="P:CAAX-box protein maturation"/>
    <property type="evidence" value="ECO:0007669"/>
    <property type="project" value="UniProtKB-ARBA"/>
</dbReference>
<evidence type="ECO:0000256" key="1">
    <source>
        <dbReference type="SAM" id="Phobius"/>
    </source>
</evidence>
<keyword evidence="1" id="KW-0812">Transmembrane</keyword>
<accession>A0A434A8S7</accession>